<feature type="non-terminal residue" evidence="1">
    <location>
        <position position="48"/>
    </location>
</feature>
<sequence>MQGSSLGERFLDGRETFQSFLAPARKFQVVTKAWSLGEEELAGRAQAE</sequence>
<protein>
    <submittedName>
        <fullName evidence="1">Uncharacterized protein</fullName>
    </submittedName>
</protein>
<dbReference type="Proteomes" id="UP000265520">
    <property type="component" value="Unassembled WGS sequence"/>
</dbReference>
<comment type="caution">
    <text evidence="1">The sequence shown here is derived from an EMBL/GenBank/DDBJ whole genome shotgun (WGS) entry which is preliminary data.</text>
</comment>
<evidence type="ECO:0000313" key="2">
    <source>
        <dbReference type="Proteomes" id="UP000265520"/>
    </source>
</evidence>
<organism evidence="1 2">
    <name type="scientific">Trifolium medium</name>
    <dbReference type="NCBI Taxonomy" id="97028"/>
    <lineage>
        <taxon>Eukaryota</taxon>
        <taxon>Viridiplantae</taxon>
        <taxon>Streptophyta</taxon>
        <taxon>Embryophyta</taxon>
        <taxon>Tracheophyta</taxon>
        <taxon>Spermatophyta</taxon>
        <taxon>Magnoliopsida</taxon>
        <taxon>eudicotyledons</taxon>
        <taxon>Gunneridae</taxon>
        <taxon>Pentapetalae</taxon>
        <taxon>rosids</taxon>
        <taxon>fabids</taxon>
        <taxon>Fabales</taxon>
        <taxon>Fabaceae</taxon>
        <taxon>Papilionoideae</taxon>
        <taxon>50 kb inversion clade</taxon>
        <taxon>NPAAA clade</taxon>
        <taxon>Hologalegina</taxon>
        <taxon>IRL clade</taxon>
        <taxon>Trifolieae</taxon>
        <taxon>Trifolium</taxon>
    </lineage>
</organism>
<keyword evidence="2" id="KW-1185">Reference proteome</keyword>
<dbReference type="EMBL" id="LXQA010245395">
    <property type="protein sequence ID" value="MCI37512.1"/>
    <property type="molecule type" value="Genomic_DNA"/>
</dbReference>
<name>A0A392RMS9_9FABA</name>
<dbReference type="AlphaFoldDB" id="A0A392RMS9"/>
<proteinExistence type="predicted"/>
<evidence type="ECO:0000313" key="1">
    <source>
        <dbReference type="EMBL" id="MCI37512.1"/>
    </source>
</evidence>
<accession>A0A392RMS9</accession>
<reference evidence="1 2" key="1">
    <citation type="journal article" date="2018" name="Front. Plant Sci.">
        <title>Red Clover (Trifolium pratense) and Zigzag Clover (T. medium) - A Picture of Genomic Similarities and Differences.</title>
        <authorList>
            <person name="Dluhosova J."/>
            <person name="Istvanek J."/>
            <person name="Nedelnik J."/>
            <person name="Repkova J."/>
        </authorList>
    </citation>
    <scope>NUCLEOTIDE SEQUENCE [LARGE SCALE GENOMIC DNA]</scope>
    <source>
        <strain evidence="2">cv. 10/8</strain>
        <tissue evidence="1">Leaf</tissue>
    </source>
</reference>